<evidence type="ECO:0000256" key="7">
    <source>
        <dbReference type="ARBA" id="ARBA00022723"/>
    </source>
</evidence>
<comment type="subcellular location">
    <subcellularLocation>
        <location evidence="1 15">Cytoplasm</location>
    </subcellularLocation>
</comment>
<evidence type="ECO:0000256" key="8">
    <source>
        <dbReference type="ARBA" id="ARBA00022741"/>
    </source>
</evidence>
<dbReference type="Gene3D" id="3.30.930.10">
    <property type="entry name" value="Bira Bifunctional Protein, Domain 2"/>
    <property type="match status" value="1"/>
</dbReference>
<dbReference type="Gene3D" id="3.30.56.10">
    <property type="match status" value="2"/>
</dbReference>
<keyword evidence="21" id="KW-1185">Reference proteome</keyword>
<comment type="catalytic activity">
    <reaction evidence="14 15">
        <text>tRNA(Phe) + L-phenylalanine + ATP = L-phenylalanyl-tRNA(Phe) + AMP + diphosphate + H(+)</text>
        <dbReference type="Rhea" id="RHEA:19413"/>
        <dbReference type="Rhea" id="RHEA-COMP:9668"/>
        <dbReference type="Rhea" id="RHEA-COMP:9699"/>
        <dbReference type="ChEBI" id="CHEBI:15378"/>
        <dbReference type="ChEBI" id="CHEBI:30616"/>
        <dbReference type="ChEBI" id="CHEBI:33019"/>
        <dbReference type="ChEBI" id="CHEBI:58095"/>
        <dbReference type="ChEBI" id="CHEBI:78442"/>
        <dbReference type="ChEBI" id="CHEBI:78531"/>
        <dbReference type="ChEBI" id="CHEBI:456215"/>
        <dbReference type="EC" id="6.1.1.20"/>
    </reaction>
</comment>
<dbReference type="GO" id="GO:0006432">
    <property type="term" value="P:phenylalanyl-tRNA aminoacylation"/>
    <property type="evidence" value="ECO:0007669"/>
    <property type="project" value="UniProtKB-UniRule"/>
</dbReference>
<keyword evidence="9 15" id="KW-0067">ATP-binding</keyword>
<dbReference type="PANTHER" id="PTHR10947">
    <property type="entry name" value="PHENYLALANYL-TRNA SYNTHETASE BETA CHAIN AND LEUCINE-RICH REPEAT-CONTAINING PROTEIN 47"/>
    <property type="match status" value="1"/>
</dbReference>
<dbReference type="Pfam" id="PF03147">
    <property type="entry name" value="FDX-ACB"/>
    <property type="match status" value="1"/>
</dbReference>
<dbReference type="Gene3D" id="3.50.40.10">
    <property type="entry name" value="Phenylalanyl-trna Synthetase, Chain B, domain 3"/>
    <property type="match status" value="1"/>
</dbReference>
<evidence type="ECO:0000256" key="10">
    <source>
        <dbReference type="ARBA" id="ARBA00022842"/>
    </source>
</evidence>
<evidence type="ECO:0000259" key="18">
    <source>
        <dbReference type="PROSITE" id="PS51447"/>
    </source>
</evidence>
<keyword evidence="6 15" id="KW-0436">Ligase</keyword>
<comment type="subunit">
    <text evidence="3 15">Tetramer of two alpha and two beta subunits.</text>
</comment>
<dbReference type="InterPro" id="IPR002547">
    <property type="entry name" value="tRNA-bd_dom"/>
</dbReference>
<reference evidence="20 21" key="1">
    <citation type="submission" date="2020-03" db="EMBL/GenBank/DDBJ databases">
        <title>Genomic Encyclopedia of Type Strains, Phase IV (KMG-IV): sequencing the most valuable type-strain genomes for metagenomic binning, comparative biology and taxonomic classification.</title>
        <authorList>
            <person name="Goeker M."/>
        </authorList>
    </citation>
    <scope>NUCLEOTIDE SEQUENCE [LARGE SCALE GENOMIC DNA]</scope>
    <source>
        <strain evidence="20 21">DSM 24233</strain>
    </source>
</reference>
<dbReference type="GO" id="GO:0000049">
    <property type="term" value="F:tRNA binding"/>
    <property type="evidence" value="ECO:0007669"/>
    <property type="project" value="UniProtKB-UniRule"/>
</dbReference>
<dbReference type="InterPro" id="IPR005147">
    <property type="entry name" value="tRNA_synthase_B5-dom"/>
</dbReference>
<dbReference type="Pfam" id="PF01588">
    <property type="entry name" value="tRNA_bind"/>
    <property type="match status" value="1"/>
</dbReference>
<dbReference type="InterPro" id="IPR009061">
    <property type="entry name" value="DNA-bd_dom_put_sf"/>
</dbReference>
<dbReference type="Gene3D" id="2.40.50.140">
    <property type="entry name" value="Nucleic acid-binding proteins"/>
    <property type="match status" value="1"/>
</dbReference>
<dbReference type="GO" id="GO:0000287">
    <property type="term" value="F:magnesium ion binding"/>
    <property type="evidence" value="ECO:0007669"/>
    <property type="project" value="UniProtKB-UniRule"/>
</dbReference>
<feature type="binding site" evidence="15">
    <location>
        <position position="466"/>
    </location>
    <ligand>
        <name>Mg(2+)</name>
        <dbReference type="ChEBI" id="CHEBI:18420"/>
        <note>shared with alpha subunit</note>
    </ligand>
</feature>
<dbReference type="SUPFAM" id="SSF50249">
    <property type="entry name" value="Nucleic acid-binding proteins"/>
    <property type="match status" value="1"/>
</dbReference>
<dbReference type="PANTHER" id="PTHR10947:SF0">
    <property type="entry name" value="PHENYLALANINE--TRNA LIGASE BETA SUBUNIT"/>
    <property type="match status" value="1"/>
</dbReference>
<keyword evidence="11 16" id="KW-0694">RNA-binding</keyword>
<keyword evidence="13 15" id="KW-0030">Aminoacyl-tRNA synthetase</keyword>
<dbReference type="RefSeq" id="WP_167942214.1">
    <property type="nucleotide sequence ID" value="NZ_JAATJA010000003.1"/>
</dbReference>
<evidence type="ECO:0000256" key="2">
    <source>
        <dbReference type="ARBA" id="ARBA00008653"/>
    </source>
</evidence>
<dbReference type="GO" id="GO:0005524">
    <property type="term" value="F:ATP binding"/>
    <property type="evidence" value="ECO:0007669"/>
    <property type="project" value="UniProtKB-UniRule"/>
</dbReference>
<dbReference type="SMART" id="SM00873">
    <property type="entry name" value="B3_4"/>
    <property type="match status" value="1"/>
</dbReference>
<keyword evidence="12 15" id="KW-0648">Protein biosynthesis</keyword>
<dbReference type="CDD" id="cd02796">
    <property type="entry name" value="tRNA_bind_bactPheRS"/>
    <property type="match status" value="1"/>
</dbReference>
<dbReference type="SUPFAM" id="SSF54991">
    <property type="entry name" value="Anticodon-binding domain of PheRS"/>
    <property type="match status" value="1"/>
</dbReference>
<dbReference type="InterPro" id="IPR033714">
    <property type="entry name" value="tRNA_bind_bactPheRS"/>
</dbReference>
<evidence type="ECO:0000256" key="4">
    <source>
        <dbReference type="ARBA" id="ARBA00022490"/>
    </source>
</evidence>
<feature type="binding site" evidence="15">
    <location>
        <position position="465"/>
    </location>
    <ligand>
        <name>Mg(2+)</name>
        <dbReference type="ChEBI" id="CHEBI:18420"/>
        <note>shared with alpha subunit</note>
    </ligand>
</feature>
<dbReference type="SMART" id="SM00874">
    <property type="entry name" value="B5"/>
    <property type="match status" value="1"/>
</dbReference>
<dbReference type="InterPro" id="IPR041616">
    <property type="entry name" value="PheRS_beta_core"/>
</dbReference>
<feature type="domain" description="FDX-ACB" evidence="18">
    <location>
        <begin position="709"/>
        <end position="799"/>
    </location>
</feature>
<dbReference type="SUPFAM" id="SSF56037">
    <property type="entry name" value="PheT/TilS domain"/>
    <property type="match status" value="1"/>
</dbReference>
<keyword evidence="8 15" id="KW-0547">Nucleotide-binding</keyword>
<dbReference type="Gene3D" id="3.30.70.380">
    <property type="entry name" value="Ferrodoxin-fold anticodon-binding domain"/>
    <property type="match status" value="1"/>
</dbReference>
<dbReference type="PROSITE" id="PS50886">
    <property type="entry name" value="TRBD"/>
    <property type="match status" value="1"/>
</dbReference>
<dbReference type="InterPro" id="IPR045060">
    <property type="entry name" value="Phe-tRNA-ligase_IIc_bsu"/>
</dbReference>
<dbReference type="SUPFAM" id="SSF46955">
    <property type="entry name" value="Putative DNA-binding domain"/>
    <property type="match status" value="1"/>
</dbReference>
<dbReference type="InterPro" id="IPR005121">
    <property type="entry name" value="Fdx_antiC-bd"/>
</dbReference>
<feature type="binding site" evidence="15">
    <location>
        <position position="462"/>
    </location>
    <ligand>
        <name>Mg(2+)</name>
        <dbReference type="ChEBI" id="CHEBI:18420"/>
        <note>shared with alpha subunit</note>
    </ligand>
</feature>
<evidence type="ECO:0000313" key="20">
    <source>
        <dbReference type="EMBL" id="NJB69132.1"/>
    </source>
</evidence>
<evidence type="ECO:0000256" key="6">
    <source>
        <dbReference type="ARBA" id="ARBA00022598"/>
    </source>
</evidence>
<evidence type="ECO:0000256" key="12">
    <source>
        <dbReference type="ARBA" id="ARBA00022917"/>
    </source>
</evidence>
<keyword evidence="10 15" id="KW-0460">Magnesium</keyword>
<dbReference type="InterPro" id="IPR045864">
    <property type="entry name" value="aa-tRNA-synth_II/BPL/LPL"/>
</dbReference>
<dbReference type="InterPro" id="IPR004532">
    <property type="entry name" value="Phe-tRNA-ligase_IIc_bsu_bact"/>
</dbReference>
<name>A0A846QRJ2_9BACT</name>
<comment type="similarity">
    <text evidence="2 15">Belongs to the phenylalanyl-tRNA synthetase beta subunit family. Type 1 subfamily.</text>
</comment>
<evidence type="ECO:0000256" key="3">
    <source>
        <dbReference type="ARBA" id="ARBA00011209"/>
    </source>
</evidence>
<dbReference type="PROSITE" id="PS51483">
    <property type="entry name" value="B5"/>
    <property type="match status" value="1"/>
</dbReference>
<dbReference type="AlphaFoldDB" id="A0A846QRJ2"/>
<proteinExistence type="inferred from homology"/>
<feature type="domain" description="B5" evidence="19">
    <location>
        <begin position="402"/>
        <end position="478"/>
    </location>
</feature>
<dbReference type="GO" id="GO:0004826">
    <property type="term" value="F:phenylalanine-tRNA ligase activity"/>
    <property type="evidence" value="ECO:0007669"/>
    <property type="project" value="UniProtKB-UniRule"/>
</dbReference>
<dbReference type="NCBIfam" id="NF045760">
    <property type="entry name" value="YtpR"/>
    <property type="match status" value="1"/>
</dbReference>
<evidence type="ECO:0000256" key="16">
    <source>
        <dbReference type="PROSITE-ProRule" id="PRU00209"/>
    </source>
</evidence>
<dbReference type="EC" id="6.1.1.20" evidence="15"/>
<feature type="binding site" evidence="15">
    <location>
        <position position="456"/>
    </location>
    <ligand>
        <name>Mg(2+)</name>
        <dbReference type="ChEBI" id="CHEBI:18420"/>
        <note>shared with alpha subunit</note>
    </ligand>
</feature>
<dbReference type="HAMAP" id="MF_00283">
    <property type="entry name" value="Phe_tRNA_synth_beta1"/>
    <property type="match status" value="1"/>
</dbReference>
<evidence type="ECO:0000256" key="11">
    <source>
        <dbReference type="ARBA" id="ARBA00022884"/>
    </source>
</evidence>
<evidence type="ECO:0000256" key="13">
    <source>
        <dbReference type="ARBA" id="ARBA00023146"/>
    </source>
</evidence>
<keyword evidence="7 15" id="KW-0479">Metal-binding</keyword>
<comment type="cofactor">
    <cofactor evidence="15">
        <name>Mg(2+)</name>
        <dbReference type="ChEBI" id="CHEBI:18420"/>
    </cofactor>
    <text evidence="15">Binds 2 magnesium ions per tetramer.</text>
</comment>
<evidence type="ECO:0000259" key="17">
    <source>
        <dbReference type="PROSITE" id="PS50886"/>
    </source>
</evidence>
<protein>
    <recommendedName>
        <fullName evidence="15">Phenylalanine--tRNA ligase beta subunit</fullName>
        <ecNumber evidence="15">6.1.1.20</ecNumber>
    </recommendedName>
    <alternativeName>
        <fullName evidence="15">Phenylalanyl-tRNA synthetase beta subunit</fullName>
        <shortName evidence="15">PheRS</shortName>
    </alternativeName>
</protein>
<dbReference type="PROSITE" id="PS51447">
    <property type="entry name" value="FDX_ACB"/>
    <property type="match status" value="1"/>
</dbReference>
<dbReference type="GO" id="GO:0009328">
    <property type="term" value="C:phenylalanine-tRNA ligase complex"/>
    <property type="evidence" value="ECO:0007669"/>
    <property type="project" value="TreeGrafter"/>
</dbReference>
<dbReference type="InterPro" id="IPR020825">
    <property type="entry name" value="Phe-tRNA_synthase-like_B3/B4"/>
</dbReference>
<evidence type="ECO:0000259" key="19">
    <source>
        <dbReference type="PROSITE" id="PS51483"/>
    </source>
</evidence>
<evidence type="ECO:0000256" key="14">
    <source>
        <dbReference type="ARBA" id="ARBA00049255"/>
    </source>
</evidence>
<dbReference type="SUPFAM" id="SSF55681">
    <property type="entry name" value="Class II aaRS and biotin synthetases"/>
    <property type="match status" value="1"/>
</dbReference>
<organism evidence="20 21">
    <name type="scientific">Desulfobaculum xiamenense</name>
    <dbReference type="NCBI Taxonomy" id="995050"/>
    <lineage>
        <taxon>Bacteria</taxon>
        <taxon>Pseudomonadati</taxon>
        <taxon>Thermodesulfobacteriota</taxon>
        <taxon>Desulfovibrionia</taxon>
        <taxon>Desulfovibrionales</taxon>
        <taxon>Desulfovibrionaceae</taxon>
        <taxon>Desulfobaculum</taxon>
    </lineage>
</organism>
<gene>
    <name evidence="15" type="primary">pheT</name>
    <name evidence="20" type="ORF">GGQ74_002826</name>
</gene>
<keyword evidence="4 15" id="KW-0963">Cytoplasm</keyword>
<dbReference type="InterPro" id="IPR036690">
    <property type="entry name" value="Fdx_antiC-bd_sf"/>
</dbReference>
<dbReference type="Pfam" id="PF03483">
    <property type="entry name" value="B3_4"/>
    <property type="match status" value="1"/>
</dbReference>
<dbReference type="FunFam" id="3.50.40.10:FF:000001">
    <property type="entry name" value="Phenylalanine--tRNA ligase beta subunit"/>
    <property type="match status" value="1"/>
</dbReference>
<sequence>MLLSLNWLREFVPFTGTDEELADRLTMLGLEVEEVIRPFAHLDNVVVGHVVECERHPEADKLSVCKVDVGEGEALPIVCGAPNVAKGQKVPVAKVGAELPGGMTIKKAKLRGQVSMGMICAEDEIGLGDSHAGIMVLDEALAVGTPLVDALGLDHTVLDVSITPNRGDCLSVLGIAREVAMAFGLPLTMPEARVAEVAEPAAELVRIVIDDPALCPLYQARILRGVKIGPSPAWMRYRLIAVGLRPISNIVDVTNYILMELGQPLHAFDRTLLEGGEIRVAAAEEGAKFTTLDGQERTLLGTDLLIRDAVKPVALAGVMGGANTEMNDASTEVLLECAVFNPPTIRKTARRLGLHSEASYRFERGVDQGGSPFAMERAASLMAALAGGEVLSGVVKAEPRPWENLTLRFRMGRCTSLLGIDLGVEFCRTTLEGLGCVVDATDPEDWKVVAPSHRLDLEREVDLFEEVARVYGMDRIEAVLPRVPKSLDAIALVDRRFDFSMRIKHWARGIGLRESINYSFVGHEDLDFFNLPKENRVSVMNPLSEEQNVLRTALAPSMLQNVRTNVGQGANRLRLFEFSKVFWADAQSETTVTEPSRIALLVYGRRDPERWPWPKEESAGYADVKGMVEHLLMSLELPGAEYRLRDGHPYLAPCVEVVLDDEVVGEIGRVKAEIADHYNARREVWIAEMDADALREWHEGLVPGFSPLAKFPAIKRDITFVAPATLSAGKLLAAIREVDEPLMEQVALVDCYEPEGGETRNLTVRLTYRHPERTLKDKDVEKRHAHIVKMVLDALPVRV</sequence>
<dbReference type="EMBL" id="JAATJA010000003">
    <property type="protein sequence ID" value="NJB69132.1"/>
    <property type="molecule type" value="Genomic_DNA"/>
</dbReference>
<dbReference type="InterPro" id="IPR012340">
    <property type="entry name" value="NA-bd_OB-fold"/>
</dbReference>
<dbReference type="CDD" id="cd00769">
    <property type="entry name" value="PheRS_beta_core"/>
    <property type="match status" value="1"/>
</dbReference>
<evidence type="ECO:0000256" key="9">
    <source>
        <dbReference type="ARBA" id="ARBA00022840"/>
    </source>
</evidence>
<dbReference type="FunFam" id="2.40.50.140:FF:000045">
    <property type="entry name" value="Phenylalanine--tRNA ligase beta subunit"/>
    <property type="match status" value="1"/>
</dbReference>
<keyword evidence="5 16" id="KW-0820">tRNA-binding</keyword>
<accession>A0A846QRJ2</accession>
<feature type="domain" description="TRNA-binding" evidence="17">
    <location>
        <begin position="39"/>
        <end position="148"/>
    </location>
</feature>
<evidence type="ECO:0000313" key="21">
    <source>
        <dbReference type="Proteomes" id="UP000580856"/>
    </source>
</evidence>
<dbReference type="Pfam" id="PF03484">
    <property type="entry name" value="B5"/>
    <property type="match status" value="1"/>
</dbReference>
<comment type="caution">
    <text evidence="20">The sequence shown here is derived from an EMBL/GenBank/DDBJ whole genome shotgun (WGS) entry which is preliminary data.</text>
</comment>
<dbReference type="Pfam" id="PF17759">
    <property type="entry name" value="tRNA_synthFbeta"/>
    <property type="match status" value="1"/>
</dbReference>
<evidence type="ECO:0000256" key="5">
    <source>
        <dbReference type="ARBA" id="ARBA00022555"/>
    </source>
</evidence>
<dbReference type="InterPro" id="IPR005146">
    <property type="entry name" value="B3/B4_tRNA-bd"/>
</dbReference>
<evidence type="ECO:0000256" key="1">
    <source>
        <dbReference type="ARBA" id="ARBA00004496"/>
    </source>
</evidence>
<dbReference type="NCBIfam" id="TIGR00472">
    <property type="entry name" value="pheT_bact"/>
    <property type="match status" value="1"/>
</dbReference>
<dbReference type="Proteomes" id="UP000580856">
    <property type="component" value="Unassembled WGS sequence"/>
</dbReference>
<evidence type="ECO:0000256" key="15">
    <source>
        <dbReference type="HAMAP-Rule" id="MF_00283"/>
    </source>
</evidence>
<dbReference type="SMART" id="SM00896">
    <property type="entry name" value="FDX-ACB"/>
    <property type="match status" value="1"/>
</dbReference>